<feature type="repeat" description="TPR" evidence="1">
    <location>
        <begin position="241"/>
        <end position="274"/>
    </location>
</feature>
<dbReference type="PANTHER" id="PTHR12558">
    <property type="entry name" value="CELL DIVISION CYCLE 16,23,27"/>
    <property type="match status" value="1"/>
</dbReference>
<dbReference type="PROSITE" id="PS50005">
    <property type="entry name" value="TPR"/>
    <property type="match status" value="7"/>
</dbReference>
<organism evidence="3 4">
    <name type="scientific">Salinivirga cyanobacteriivorans</name>
    <dbReference type="NCBI Taxonomy" id="1307839"/>
    <lineage>
        <taxon>Bacteria</taxon>
        <taxon>Pseudomonadati</taxon>
        <taxon>Bacteroidota</taxon>
        <taxon>Bacteroidia</taxon>
        <taxon>Bacteroidales</taxon>
        <taxon>Salinivirgaceae</taxon>
        <taxon>Salinivirga</taxon>
    </lineage>
</organism>
<dbReference type="SUPFAM" id="SSF48452">
    <property type="entry name" value="TPR-like"/>
    <property type="match status" value="1"/>
</dbReference>
<feature type="repeat" description="TPR" evidence="1">
    <location>
        <begin position="103"/>
        <end position="136"/>
    </location>
</feature>
<dbReference type="KEGG" id="blq:L21SP5_02906"/>
<evidence type="ECO:0000313" key="4">
    <source>
        <dbReference type="Proteomes" id="UP000064893"/>
    </source>
</evidence>
<dbReference type="AlphaFoldDB" id="A0A0S2I2H8"/>
<evidence type="ECO:0000256" key="1">
    <source>
        <dbReference type="PROSITE-ProRule" id="PRU00339"/>
    </source>
</evidence>
<dbReference type="SUPFAM" id="SSF81901">
    <property type="entry name" value="HCP-like"/>
    <property type="match status" value="1"/>
</dbReference>
<dbReference type="Pfam" id="PF12895">
    <property type="entry name" value="ANAPC3"/>
    <property type="match status" value="1"/>
</dbReference>
<keyword evidence="1" id="KW-0802">TPR repeat</keyword>
<dbReference type="GO" id="GO:0005737">
    <property type="term" value="C:cytoplasm"/>
    <property type="evidence" value="ECO:0007669"/>
    <property type="project" value="UniProtKB-ARBA"/>
</dbReference>
<dbReference type="PANTHER" id="PTHR12558:SF13">
    <property type="entry name" value="CELL DIVISION CYCLE PROTEIN 27 HOMOLOG"/>
    <property type="match status" value="1"/>
</dbReference>
<evidence type="ECO:0000259" key="2">
    <source>
        <dbReference type="Pfam" id="PF23914"/>
    </source>
</evidence>
<dbReference type="InterPro" id="IPR019734">
    <property type="entry name" value="TPR_rpt"/>
</dbReference>
<dbReference type="RefSeq" id="WP_057953888.1">
    <property type="nucleotide sequence ID" value="NZ_CP013118.1"/>
</dbReference>
<keyword evidence="4" id="KW-1185">Reference proteome</keyword>
<dbReference type="Pfam" id="PF09295">
    <property type="entry name" value="ChAPs"/>
    <property type="match status" value="1"/>
</dbReference>
<dbReference type="STRING" id="1307839.L21SP5_02906"/>
<sequence length="470" mass="55310">MMHIPDKFNYNEDFSDILKQFDEMLTLERAKYFDVEIFTEIINYLIDTNQKEKAKQALKIGLKQHPNAEELILKDAQFSIITQNFKRAKNILKDLLNTNKADAEIYYYLGKLQLATDKLNKAIRYFDAALTLAEIDEKISLLYMITDDLMDKGEYHSAVNYLHQVLEIDQYDFEALIDLGTCYKELNQISQAIEEFDKYLDRDPFNEMIWHQLGNLYEYKNDTKMALDAYEFAAAIEPEYASAYFSIALIYSRDEQYDKAINYLEELISHEGKNLHAYFYLAESYYQTGQKDQAMLNFEKTLSLDPDFADAWFGIGEIYYDENKITESLVYVRKAIKIDPEEPLFWLRLATIQQSMKYLTYAVKSYKKVIKLDPFDEKARVHLAECHFELKEYKETIELCETALETFRDPAFYYLWGAALVENDELTEGLNKIESGLKKDKEAFNNFVYFYPKILSFDAVKKLVNLYEGL</sequence>
<dbReference type="InterPro" id="IPR011990">
    <property type="entry name" value="TPR-like_helical_dom_sf"/>
</dbReference>
<gene>
    <name evidence="3" type="primary">yrrB_6</name>
    <name evidence="3" type="ORF">L21SP5_02906</name>
</gene>
<dbReference type="GO" id="GO:0032991">
    <property type="term" value="C:protein-containing complex"/>
    <property type="evidence" value="ECO:0007669"/>
    <property type="project" value="UniProtKB-ARBA"/>
</dbReference>
<protein>
    <submittedName>
        <fullName evidence="3">TPR repeat-containing protein YrrB</fullName>
    </submittedName>
</protein>
<feature type="domain" description="Cytochrome c-type biogenesis protein H TPR" evidence="2">
    <location>
        <begin position="200"/>
        <end position="304"/>
    </location>
</feature>
<feature type="repeat" description="TPR" evidence="1">
    <location>
        <begin position="275"/>
        <end position="308"/>
    </location>
</feature>
<dbReference type="Pfam" id="PF23914">
    <property type="entry name" value="TPR_CcmH_CycH"/>
    <property type="match status" value="1"/>
</dbReference>
<proteinExistence type="predicted"/>
<dbReference type="GO" id="GO:0012505">
    <property type="term" value="C:endomembrane system"/>
    <property type="evidence" value="ECO:0007669"/>
    <property type="project" value="UniProtKB-ARBA"/>
</dbReference>
<dbReference type="SMART" id="SM00028">
    <property type="entry name" value="TPR"/>
    <property type="match status" value="10"/>
</dbReference>
<accession>A0A0S2I2H8</accession>
<dbReference type="OrthoDB" id="9803982at2"/>
<name>A0A0S2I2H8_9BACT</name>
<dbReference type="InterPro" id="IPR056413">
    <property type="entry name" value="TPR_CcmH_CycH"/>
</dbReference>
<feature type="repeat" description="TPR" evidence="1">
    <location>
        <begin position="173"/>
        <end position="206"/>
    </location>
</feature>
<feature type="repeat" description="TPR" evidence="1">
    <location>
        <begin position="309"/>
        <end position="342"/>
    </location>
</feature>
<dbReference type="Gene3D" id="1.25.40.10">
    <property type="entry name" value="Tetratricopeptide repeat domain"/>
    <property type="match status" value="3"/>
</dbReference>
<feature type="repeat" description="TPR" evidence="1">
    <location>
        <begin position="207"/>
        <end position="240"/>
    </location>
</feature>
<dbReference type="Proteomes" id="UP000064893">
    <property type="component" value="Chromosome"/>
</dbReference>
<evidence type="ECO:0000313" key="3">
    <source>
        <dbReference type="EMBL" id="ALO16526.1"/>
    </source>
</evidence>
<dbReference type="PROSITE" id="PS50293">
    <property type="entry name" value="TPR_REGION"/>
    <property type="match status" value="2"/>
</dbReference>
<dbReference type="GO" id="GO:0016192">
    <property type="term" value="P:vesicle-mediated transport"/>
    <property type="evidence" value="ECO:0007669"/>
    <property type="project" value="UniProtKB-ARBA"/>
</dbReference>
<feature type="repeat" description="TPR" evidence="1">
    <location>
        <begin position="343"/>
        <end position="376"/>
    </location>
</feature>
<dbReference type="EMBL" id="CP013118">
    <property type="protein sequence ID" value="ALO16526.1"/>
    <property type="molecule type" value="Genomic_DNA"/>
</dbReference>
<reference evidence="3 4" key="1">
    <citation type="submission" date="2015-11" db="EMBL/GenBank/DDBJ databases">
        <title>Description and complete genome sequence of a novel strain predominating in hypersaline microbial mats and representing a new family of the Bacteriodetes phylum.</title>
        <authorList>
            <person name="Spring S."/>
            <person name="Bunk B."/>
            <person name="Sproer C."/>
            <person name="Klenk H.-P."/>
        </authorList>
    </citation>
    <scope>NUCLEOTIDE SEQUENCE [LARGE SCALE GENOMIC DNA]</scope>
    <source>
        <strain evidence="3 4">L21-Spi-D4</strain>
    </source>
</reference>
<dbReference type="InterPro" id="IPR015374">
    <property type="entry name" value="ChAPs"/>
</dbReference>
<dbReference type="Pfam" id="PF13181">
    <property type="entry name" value="TPR_8"/>
    <property type="match status" value="1"/>
</dbReference>